<dbReference type="PANTHER" id="PTHR43377">
    <property type="entry name" value="BILIVERDIN REDUCTASE A"/>
    <property type="match status" value="1"/>
</dbReference>
<dbReference type="Pfam" id="PF22725">
    <property type="entry name" value="GFO_IDH_MocA_C3"/>
    <property type="match status" value="1"/>
</dbReference>
<gene>
    <name evidence="3" type="ORF">WIS52_01435</name>
</gene>
<dbReference type="EMBL" id="JBEDNQ010000001">
    <property type="protein sequence ID" value="MEQ3549118.1"/>
    <property type="molecule type" value="Genomic_DNA"/>
</dbReference>
<reference evidence="3 4" key="1">
    <citation type="submission" date="2024-03" db="EMBL/GenBank/DDBJ databases">
        <title>Draft genome sequence of Pseudonocardia nematodicida JCM 31783.</title>
        <authorList>
            <person name="Butdee W."/>
            <person name="Duangmal K."/>
        </authorList>
    </citation>
    <scope>NUCLEOTIDE SEQUENCE [LARGE SCALE GENOMIC DNA]</scope>
    <source>
        <strain evidence="3 4">JCM 31783</strain>
    </source>
</reference>
<organism evidence="3 4">
    <name type="scientific">Pseudonocardia nematodicida</name>
    <dbReference type="NCBI Taxonomy" id="1206997"/>
    <lineage>
        <taxon>Bacteria</taxon>
        <taxon>Bacillati</taxon>
        <taxon>Actinomycetota</taxon>
        <taxon>Actinomycetes</taxon>
        <taxon>Pseudonocardiales</taxon>
        <taxon>Pseudonocardiaceae</taxon>
        <taxon>Pseudonocardia</taxon>
    </lineage>
</organism>
<evidence type="ECO:0000259" key="1">
    <source>
        <dbReference type="Pfam" id="PF01408"/>
    </source>
</evidence>
<evidence type="ECO:0000313" key="3">
    <source>
        <dbReference type="EMBL" id="MEQ3549118.1"/>
    </source>
</evidence>
<feature type="domain" description="Gfo/Idh/MocA-like oxidoreductase N-terminal" evidence="1">
    <location>
        <begin position="9"/>
        <end position="123"/>
    </location>
</feature>
<dbReference type="InterPro" id="IPR051450">
    <property type="entry name" value="Gfo/Idh/MocA_Oxidoreductases"/>
</dbReference>
<dbReference type="Pfam" id="PF01408">
    <property type="entry name" value="GFO_IDH_MocA"/>
    <property type="match status" value="1"/>
</dbReference>
<keyword evidence="4" id="KW-1185">Reference proteome</keyword>
<proteinExistence type="predicted"/>
<dbReference type="PANTHER" id="PTHR43377:SF6">
    <property type="entry name" value="GFO_IDH_MOCA-LIKE OXIDOREDUCTASE N-TERMINAL DOMAIN-CONTAINING PROTEIN"/>
    <property type="match status" value="1"/>
</dbReference>
<dbReference type="InterPro" id="IPR055170">
    <property type="entry name" value="GFO_IDH_MocA-like_dom"/>
</dbReference>
<evidence type="ECO:0000313" key="4">
    <source>
        <dbReference type="Proteomes" id="UP001494902"/>
    </source>
</evidence>
<feature type="domain" description="GFO/IDH/MocA-like oxidoreductase" evidence="2">
    <location>
        <begin position="133"/>
        <end position="241"/>
    </location>
</feature>
<protein>
    <submittedName>
        <fullName evidence="3">Gfo/Idh/MocA family oxidoreductase</fullName>
    </submittedName>
</protein>
<dbReference type="Gene3D" id="3.40.50.720">
    <property type="entry name" value="NAD(P)-binding Rossmann-like Domain"/>
    <property type="match status" value="1"/>
</dbReference>
<dbReference type="Proteomes" id="UP001494902">
    <property type="component" value="Unassembled WGS sequence"/>
</dbReference>
<evidence type="ECO:0000259" key="2">
    <source>
        <dbReference type="Pfam" id="PF22725"/>
    </source>
</evidence>
<sequence>MRSPGEGVHVAVVGYGYWGSKHVRVLCSMPSVAVTVVDEHTGRLAEALSRHPGIRVAEHVHDVLDDVDAVVVATPPGSHAAVALAALDAGCHVLVEKPLTTTVPDAETLVDRARRADVRLMVGNTFEYNPAVARLREIVRSGVLGRILYIDTARLSLGRYQSDVNVVWDLAPHDISIVSYLLDEMPAATAVWAQRNIGRRHADIAYLRLSFERSRTQAFVHVSWLDPNKVRRVTVVGDRKMAVYNDLSDTERIRIYDAGVDSTTLDGSPEAHAMPVTYRTGDITSLAVPYSEPLLVQDQHFLSCVRTGETPRTPGSRGLDIVRVLATADDMGGSWPMVSGGFVPAPIAPGSATTPVAAS</sequence>
<dbReference type="SUPFAM" id="SSF55347">
    <property type="entry name" value="Glyceraldehyde-3-phosphate dehydrogenase-like, C-terminal domain"/>
    <property type="match status" value="1"/>
</dbReference>
<comment type="caution">
    <text evidence="3">The sequence shown here is derived from an EMBL/GenBank/DDBJ whole genome shotgun (WGS) entry which is preliminary data.</text>
</comment>
<dbReference type="InterPro" id="IPR036291">
    <property type="entry name" value="NAD(P)-bd_dom_sf"/>
</dbReference>
<name>A0ABV1K5L5_9PSEU</name>
<dbReference type="InterPro" id="IPR000683">
    <property type="entry name" value="Gfo/Idh/MocA-like_OxRdtase_N"/>
</dbReference>
<dbReference type="RefSeq" id="WP_349296208.1">
    <property type="nucleotide sequence ID" value="NZ_JBEDNQ010000001.1"/>
</dbReference>
<dbReference type="SUPFAM" id="SSF51735">
    <property type="entry name" value="NAD(P)-binding Rossmann-fold domains"/>
    <property type="match status" value="1"/>
</dbReference>
<dbReference type="Gene3D" id="3.30.360.10">
    <property type="entry name" value="Dihydrodipicolinate Reductase, domain 2"/>
    <property type="match status" value="1"/>
</dbReference>
<accession>A0ABV1K5L5</accession>